<feature type="transmembrane region" description="Helical" evidence="2">
    <location>
        <begin position="20"/>
        <end position="41"/>
    </location>
</feature>
<keyword evidence="1" id="KW-0175">Coiled coil</keyword>
<keyword evidence="2" id="KW-0472">Membrane</keyword>
<sequence>MTLDEFRNLDPKDIPNWPLPAQGFILALFATAFIVLGYFFVLSDQLDQLHGAQQKEEQLKQTFLDKKRQAINLEALQKQLKEIEQSFGALLRQLPTKSDMDKLLTEINQAGTGRGLQFELFKPNPEVKTAEMAELPITIKLSGSYSDLAAFVSDVAQLSRIVTIGEISLNPGAGKEPRLTMDAIAKTYRALEPQERVAAASQPAKK</sequence>
<dbReference type="GO" id="GO:0043683">
    <property type="term" value="P:type IV pilus assembly"/>
    <property type="evidence" value="ECO:0007669"/>
    <property type="project" value="InterPro"/>
</dbReference>
<dbReference type="RefSeq" id="WP_230370174.1">
    <property type="nucleotide sequence ID" value="NZ_WLYX01000001.1"/>
</dbReference>
<proteinExistence type="predicted"/>
<dbReference type="EMBL" id="WLYX01000001">
    <property type="protein sequence ID" value="MTD33327.1"/>
    <property type="molecule type" value="Genomic_DNA"/>
</dbReference>
<dbReference type="InterPro" id="IPR014717">
    <property type="entry name" value="Transl_elong_EF1B/ribsomal_bS6"/>
</dbReference>
<keyword evidence="2" id="KW-1133">Transmembrane helix</keyword>
<gene>
    <name evidence="3" type="primary">pilO</name>
    <name evidence="3" type="ORF">GKE73_09850</name>
</gene>
<dbReference type="GO" id="GO:0043107">
    <property type="term" value="P:type IV pilus-dependent motility"/>
    <property type="evidence" value="ECO:0007669"/>
    <property type="project" value="InterPro"/>
</dbReference>
<dbReference type="Pfam" id="PF04350">
    <property type="entry name" value="PilO"/>
    <property type="match status" value="1"/>
</dbReference>
<feature type="coiled-coil region" evidence="1">
    <location>
        <begin position="42"/>
        <end position="93"/>
    </location>
</feature>
<organism evidence="3 4">
    <name type="scientific">Paludibacterium denitrificans</name>
    <dbReference type="NCBI Taxonomy" id="2675226"/>
    <lineage>
        <taxon>Bacteria</taxon>
        <taxon>Pseudomonadati</taxon>
        <taxon>Pseudomonadota</taxon>
        <taxon>Betaproteobacteria</taxon>
        <taxon>Neisseriales</taxon>
        <taxon>Chromobacteriaceae</taxon>
        <taxon>Paludibacterium</taxon>
    </lineage>
</organism>
<dbReference type="Gene3D" id="3.30.70.60">
    <property type="match status" value="1"/>
</dbReference>
<reference evidence="3 4" key="1">
    <citation type="submission" date="2019-11" db="EMBL/GenBank/DDBJ databases">
        <title>Draft genome sequence of Paludibacterium sp. dN18-1.</title>
        <authorList>
            <person name="Im W.-T."/>
        </authorList>
    </citation>
    <scope>NUCLEOTIDE SEQUENCE [LARGE SCALE GENOMIC DNA]</scope>
    <source>
        <strain evidence="4">dN 18-1</strain>
    </source>
</reference>
<dbReference type="PANTHER" id="PTHR39555">
    <property type="entry name" value="FIMBRIAL ASSEMBLY PROTEIN PILO-LIKE PROTEIN-RELATED"/>
    <property type="match status" value="1"/>
</dbReference>
<evidence type="ECO:0000313" key="4">
    <source>
        <dbReference type="Proteomes" id="UP000446658"/>
    </source>
</evidence>
<name>A0A844GEJ3_9NEIS</name>
<keyword evidence="4" id="KW-1185">Reference proteome</keyword>
<dbReference type="PIRSF" id="PIRSF016482">
    <property type="entry name" value="PilO"/>
    <property type="match status" value="1"/>
</dbReference>
<keyword evidence="2" id="KW-0812">Transmembrane</keyword>
<dbReference type="Gene3D" id="1.10.287.540">
    <property type="entry name" value="Helix hairpin bin"/>
    <property type="match status" value="1"/>
</dbReference>
<protein>
    <submittedName>
        <fullName evidence="3">Type 4a pilus biogenesis protein PilO</fullName>
    </submittedName>
</protein>
<evidence type="ECO:0000256" key="1">
    <source>
        <dbReference type="SAM" id="Coils"/>
    </source>
</evidence>
<evidence type="ECO:0000313" key="3">
    <source>
        <dbReference type="EMBL" id="MTD33327.1"/>
    </source>
</evidence>
<comment type="caution">
    <text evidence="3">The sequence shown here is derived from an EMBL/GenBank/DDBJ whole genome shotgun (WGS) entry which is preliminary data.</text>
</comment>
<dbReference type="Proteomes" id="UP000446658">
    <property type="component" value="Unassembled WGS sequence"/>
</dbReference>
<evidence type="ECO:0000256" key="2">
    <source>
        <dbReference type="SAM" id="Phobius"/>
    </source>
</evidence>
<accession>A0A844GEJ3</accession>
<dbReference type="InterPro" id="IPR007445">
    <property type="entry name" value="PilO"/>
</dbReference>
<dbReference type="AlphaFoldDB" id="A0A844GEJ3"/>
<dbReference type="PANTHER" id="PTHR39555:SF1">
    <property type="entry name" value="TYPE IV PILUS INNER MEMBRANE COMPONENT PILO"/>
    <property type="match status" value="1"/>
</dbReference>